<accession>A0A0L6CI38</accession>
<evidence type="ECO:0000259" key="2">
    <source>
        <dbReference type="Pfam" id="PF10756"/>
    </source>
</evidence>
<dbReference type="Pfam" id="PF10756">
    <property type="entry name" value="bPH_6"/>
    <property type="match status" value="1"/>
</dbReference>
<keyword evidence="1" id="KW-1133">Transmembrane helix</keyword>
<dbReference type="Proteomes" id="UP000037397">
    <property type="component" value="Unassembled WGS sequence"/>
</dbReference>
<dbReference type="EMBL" id="LAIR01000002">
    <property type="protein sequence ID" value="KNX37290.1"/>
    <property type="molecule type" value="Genomic_DNA"/>
</dbReference>
<name>A0A0L6CI38_9MICO</name>
<reference evidence="4" key="1">
    <citation type="submission" date="2015-03" db="EMBL/GenBank/DDBJ databases">
        <title>Luteipulveratus halotolerans sp. nov., a novel actinobacterium (Dermacoccaceae) from Sarawak, Malaysia.</title>
        <authorList>
            <person name="Juboi H."/>
            <person name="Basik A."/>
            <person name="Shamsul S.S."/>
            <person name="Arnold P."/>
            <person name="Schmitt E.K."/>
            <person name="Sanglier J.-J."/>
            <person name="Yeo T."/>
        </authorList>
    </citation>
    <scope>NUCLEOTIDE SEQUENCE [LARGE SCALE GENOMIC DNA]</scope>
    <source>
        <strain evidence="4">C296001</strain>
    </source>
</reference>
<dbReference type="AlphaFoldDB" id="A0A0L6CI38"/>
<protein>
    <recommendedName>
        <fullName evidence="2">Low molecular weight protein antigen 6 PH domain-containing protein</fullName>
    </recommendedName>
</protein>
<evidence type="ECO:0000256" key="1">
    <source>
        <dbReference type="SAM" id="Phobius"/>
    </source>
</evidence>
<feature type="transmembrane region" description="Helical" evidence="1">
    <location>
        <begin position="50"/>
        <end position="66"/>
    </location>
</feature>
<comment type="caution">
    <text evidence="3">The sequence shown here is derived from an EMBL/GenBank/DDBJ whole genome shotgun (WGS) entry which is preliminary data.</text>
</comment>
<dbReference type="InterPro" id="IPR019692">
    <property type="entry name" value="CFP-6_PH"/>
</dbReference>
<keyword evidence="1" id="KW-0472">Membrane</keyword>
<organism evidence="3 4">
    <name type="scientific">Luteipulveratus halotolerans</name>
    <dbReference type="NCBI Taxonomy" id="1631356"/>
    <lineage>
        <taxon>Bacteria</taxon>
        <taxon>Bacillati</taxon>
        <taxon>Actinomycetota</taxon>
        <taxon>Actinomycetes</taxon>
        <taxon>Micrococcales</taxon>
        <taxon>Dermacoccaceae</taxon>
        <taxon>Luteipulveratus</taxon>
    </lineage>
</organism>
<feature type="transmembrane region" description="Helical" evidence="1">
    <location>
        <begin position="20"/>
        <end position="38"/>
    </location>
</feature>
<evidence type="ECO:0000313" key="3">
    <source>
        <dbReference type="EMBL" id="KNX37290.1"/>
    </source>
</evidence>
<sequence length="145" mass="15731">MSADPYAVFRPRRGRVVPQVMAVLSVIVFTTVALTVTGEGRGGWGGPDRMLLILFGLGFAGMLWKFSQVRAEPTAEGLTVHNLLVTRHLEWSQIVNVQLSGSWAVLELDDTDTVAVMAIQRSDGDRAMAEAQRLAALVEGRRPGA</sequence>
<evidence type="ECO:0000313" key="4">
    <source>
        <dbReference type="Proteomes" id="UP000037397"/>
    </source>
</evidence>
<keyword evidence="4" id="KW-1185">Reference proteome</keyword>
<dbReference type="OrthoDB" id="3824918at2"/>
<proteinExistence type="predicted"/>
<dbReference type="STRING" id="1631356.VV01_09260"/>
<gene>
    <name evidence="3" type="ORF">VV01_09260</name>
</gene>
<keyword evidence="1" id="KW-0812">Transmembrane</keyword>
<dbReference type="RefSeq" id="WP_050669632.1">
    <property type="nucleotide sequence ID" value="NZ_LAIR01000002.1"/>
</dbReference>
<feature type="domain" description="Low molecular weight protein antigen 6 PH" evidence="2">
    <location>
        <begin position="74"/>
        <end position="134"/>
    </location>
</feature>